<sequence>MNQDEKRIYLIKRLLEEAKNLDIKIPTNEDDQKQLLRALFNIREPRVIDDEFLKIQDEYLQAEIMKKGVVDIDNLDEIEKDIHLWKGDITLLKVDAIVNAANSSLLGCFYPGHHCIDNAIHTFSGVQLRWECSKIIKMQGHGEDTGQAKITSAFNLPSKFVIHTVGPIIGGKLTQNDCKLLESCYRSCLDVAEANGVKSIAFCCISTGEFHFPNDKAAEIAINTVRDFKKEKGTEMKVVFNVFKEKDEQIYRGLFGYKK</sequence>
<dbReference type="PANTHER" id="PTHR11106:SF27">
    <property type="entry name" value="MACRO DOMAIN-CONTAINING PROTEIN"/>
    <property type="match status" value="1"/>
</dbReference>
<evidence type="ECO:0000313" key="2">
    <source>
        <dbReference type="EMBL" id="MST62841.1"/>
    </source>
</evidence>
<protein>
    <submittedName>
        <fullName evidence="2">Protein-ADP-ribose hydrolase</fullName>
    </submittedName>
</protein>
<comment type="caution">
    <text evidence="2">The sequence shown here is derived from an EMBL/GenBank/DDBJ whole genome shotgun (WGS) entry which is preliminary data.</text>
</comment>
<dbReference type="AlphaFoldDB" id="A0A6N7X458"/>
<dbReference type="EMBL" id="VUNE01000004">
    <property type="protein sequence ID" value="MST62841.1"/>
    <property type="molecule type" value="Genomic_DNA"/>
</dbReference>
<keyword evidence="2" id="KW-0378">Hydrolase</keyword>
<name>A0A6N7X458_9FIRM</name>
<keyword evidence="3" id="KW-1185">Reference proteome</keyword>
<dbReference type="InterPro" id="IPR002589">
    <property type="entry name" value="Macro_dom"/>
</dbReference>
<dbReference type="NCBIfam" id="NF003163">
    <property type="entry name" value="PRK04143.1"/>
    <property type="match status" value="1"/>
</dbReference>
<dbReference type="Gene3D" id="3.40.220.10">
    <property type="entry name" value="Leucine Aminopeptidase, subunit E, domain 1"/>
    <property type="match status" value="1"/>
</dbReference>
<dbReference type="InterPro" id="IPR043472">
    <property type="entry name" value="Macro_dom-like"/>
</dbReference>
<dbReference type="Pfam" id="PF01661">
    <property type="entry name" value="Macro"/>
    <property type="match status" value="1"/>
</dbReference>
<dbReference type="PROSITE" id="PS51154">
    <property type="entry name" value="MACRO"/>
    <property type="match status" value="1"/>
</dbReference>
<feature type="domain" description="Macro" evidence="1">
    <location>
        <begin position="69"/>
        <end position="259"/>
    </location>
</feature>
<dbReference type="Proteomes" id="UP000440713">
    <property type="component" value="Unassembled WGS sequence"/>
</dbReference>
<accession>A0A6N7X458</accession>
<dbReference type="GO" id="GO:0016787">
    <property type="term" value="F:hydrolase activity"/>
    <property type="evidence" value="ECO:0007669"/>
    <property type="project" value="UniProtKB-KW"/>
</dbReference>
<gene>
    <name evidence="2" type="ORF">FYJ71_07650</name>
</gene>
<dbReference type="CDD" id="cd02908">
    <property type="entry name" value="Macro_OAADPr_deacetylase"/>
    <property type="match status" value="1"/>
</dbReference>
<dbReference type="SUPFAM" id="SSF52949">
    <property type="entry name" value="Macro domain-like"/>
    <property type="match status" value="1"/>
</dbReference>
<evidence type="ECO:0000259" key="1">
    <source>
        <dbReference type="PROSITE" id="PS51154"/>
    </source>
</evidence>
<reference evidence="2 3" key="1">
    <citation type="submission" date="2019-08" db="EMBL/GenBank/DDBJ databases">
        <title>In-depth cultivation of the pig gut microbiome towards novel bacterial diversity and tailored functional studies.</title>
        <authorList>
            <person name="Wylensek D."/>
            <person name="Hitch T.C.A."/>
            <person name="Clavel T."/>
        </authorList>
    </citation>
    <scope>NUCLEOTIDE SEQUENCE [LARGE SCALE GENOMIC DNA]</scope>
    <source>
        <strain evidence="2 3">WCA-SAB-591-4A-A</strain>
    </source>
</reference>
<dbReference type="PANTHER" id="PTHR11106">
    <property type="entry name" value="GANGLIOSIDE INDUCED DIFFERENTIATION ASSOCIATED PROTEIN 2-RELATED"/>
    <property type="match status" value="1"/>
</dbReference>
<organism evidence="2 3">
    <name type="scientific">Peptostreptococcus porci</name>
    <dbReference type="NCBI Taxonomy" id="2652282"/>
    <lineage>
        <taxon>Bacteria</taxon>
        <taxon>Bacillati</taxon>
        <taxon>Bacillota</taxon>
        <taxon>Clostridia</taxon>
        <taxon>Peptostreptococcales</taxon>
        <taxon>Peptostreptococcaceae</taxon>
        <taxon>Peptostreptococcus</taxon>
    </lineage>
</organism>
<dbReference type="SMART" id="SM00506">
    <property type="entry name" value="A1pp"/>
    <property type="match status" value="1"/>
</dbReference>
<dbReference type="RefSeq" id="WP_154538280.1">
    <property type="nucleotide sequence ID" value="NZ_JAXDWS010000013.1"/>
</dbReference>
<proteinExistence type="predicted"/>
<evidence type="ECO:0000313" key="3">
    <source>
        <dbReference type="Proteomes" id="UP000440713"/>
    </source>
</evidence>